<feature type="domain" description="PASTA" evidence="2">
    <location>
        <begin position="41"/>
        <end position="107"/>
    </location>
</feature>
<feature type="transmembrane region" description="Helical" evidence="1">
    <location>
        <begin position="12"/>
        <end position="34"/>
    </location>
</feature>
<dbReference type="AlphaFoldDB" id="A0A0A2F186"/>
<dbReference type="SUPFAM" id="SSF54184">
    <property type="entry name" value="Penicillin-binding protein 2x (pbp-2x), c-terminal domain"/>
    <property type="match status" value="1"/>
</dbReference>
<keyword evidence="1" id="KW-1133">Transmembrane helix</keyword>
<evidence type="ECO:0000256" key="1">
    <source>
        <dbReference type="SAM" id="Phobius"/>
    </source>
</evidence>
<evidence type="ECO:0000313" key="4">
    <source>
        <dbReference type="Proteomes" id="UP000030146"/>
    </source>
</evidence>
<evidence type="ECO:0000313" key="3">
    <source>
        <dbReference type="EMBL" id="KGN84773.1"/>
    </source>
</evidence>
<dbReference type="InterPro" id="IPR005543">
    <property type="entry name" value="PASTA_dom"/>
</dbReference>
<dbReference type="Proteomes" id="UP000030146">
    <property type="component" value="Unassembled WGS sequence"/>
</dbReference>
<comment type="caution">
    <text evidence="3">The sequence shown here is derived from an EMBL/GenBank/DDBJ whole genome shotgun (WGS) entry which is preliminary data.</text>
</comment>
<dbReference type="CDD" id="cd06577">
    <property type="entry name" value="PASTA_pknB"/>
    <property type="match status" value="1"/>
</dbReference>
<name>A0A0A2F186_9PORP</name>
<sequence length="218" mass="24039">MQLKNFHHKYPVLFHLILMTLASGLILMGILFGLDIYTRHDSSIVMPELRGKDLKEAERLLSSHDLRYELVDSVYDKSLAPGVVVEMVPQSGNTVKPGRIIFLSINARSARKGIVPDLKDMSGRQALAILKGLGFEQVTERYVSGDFVNLTDGVELADGRNVLAGTRLPITTPLVLRVINGYAPLPADSSLIDESVTYGLSPDSASEKAEEENSESWW</sequence>
<accession>A0A0A2F186</accession>
<organism evidence="3 4">
    <name type="scientific">Porphyromonas gulae</name>
    <dbReference type="NCBI Taxonomy" id="111105"/>
    <lineage>
        <taxon>Bacteria</taxon>
        <taxon>Pseudomonadati</taxon>
        <taxon>Bacteroidota</taxon>
        <taxon>Bacteroidia</taxon>
        <taxon>Bacteroidales</taxon>
        <taxon>Porphyromonadaceae</taxon>
        <taxon>Porphyromonas</taxon>
    </lineage>
</organism>
<proteinExistence type="predicted"/>
<dbReference type="SMART" id="SM00740">
    <property type="entry name" value="PASTA"/>
    <property type="match status" value="2"/>
</dbReference>
<dbReference type="RefSeq" id="WP_039426413.1">
    <property type="nucleotide sequence ID" value="NZ_JRAK01000139.1"/>
</dbReference>
<reference evidence="3 4" key="1">
    <citation type="submission" date="2014-08" db="EMBL/GenBank/DDBJ databases">
        <title>Porphyromonas gulae strain:COT-052_OH3439 Genome sequencing.</title>
        <authorList>
            <person name="Wallis C."/>
            <person name="Deusch O."/>
            <person name="O'Flynn C."/>
            <person name="Davis I."/>
            <person name="Jospin G."/>
            <person name="Darling A.E."/>
            <person name="Coil D.A."/>
            <person name="Alexiev A."/>
            <person name="Horsfall A."/>
            <person name="Kirkwood N."/>
            <person name="Harris S."/>
            <person name="Eisen J.A."/>
        </authorList>
    </citation>
    <scope>NUCLEOTIDE SEQUENCE [LARGE SCALE GENOMIC DNA]</scope>
    <source>
        <strain evidence="4">COT-052 OH3439</strain>
    </source>
</reference>
<keyword evidence="4" id="KW-1185">Reference proteome</keyword>
<dbReference type="PATRIC" id="fig|111105.18.peg.1469"/>
<dbReference type="EMBL" id="JRAK01000139">
    <property type="protein sequence ID" value="KGN84773.1"/>
    <property type="molecule type" value="Genomic_DNA"/>
</dbReference>
<evidence type="ECO:0000259" key="2">
    <source>
        <dbReference type="PROSITE" id="PS51178"/>
    </source>
</evidence>
<keyword evidence="1" id="KW-0472">Membrane</keyword>
<dbReference type="Pfam" id="PF03793">
    <property type="entry name" value="PASTA"/>
    <property type="match status" value="1"/>
</dbReference>
<dbReference type="Gene3D" id="3.30.10.20">
    <property type="match status" value="1"/>
</dbReference>
<dbReference type="PROSITE" id="PS51178">
    <property type="entry name" value="PASTA"/>
    <property type="match status" value="2"/>
</dbReference>
<feature type="domain" description="PASTA" evidence="2">
    <location>
        <begin position="109"/>
        <end position="180"/>
    </location>
</feature>
<keyword evidence="1" id="KW-0812">Transmembrane</keyword>
<protein>
    <submittedName>
        <fullName evidence="3">Penicillin-binding protein</fullName>
    </submittedName>
</protein>
<gene>
    <name evidence="3" type="ORF">HR15_10465</name>
</gene>